<feature type="region of interest" description="Disordered" evidence="1">
    <location>
        <begin position="1"/>
        <end position="52"/>
    </location>
</feature>
<gene>
    <name evidence="2" type="ORF">CVT26_005775</name>
</gene>
<dbReference type="InParanoid" id="A0A409VPM0"/>
<evidence type="ECO:0000313" key="3">
    <source>
        <dbReference type="Proteomes" id="UP000284706"/>
    </source>
</evidence>
<proteinExistence type="predicted"/>
<evidence type="ECO:0000256" key="1">
    <source>
        <dbReference type="SAM" id="MobiDB-lite"/>
    </source>
</evidence>
<sequence length="171" mass="19134">MRPSGTRSYSKRIHLNKWTAADQDPEGDDDDNEEAGKPGGGEDASSSTGLPELPKEHIPVIVTTYRRICAAVKSYRSPICVFLTFAPSLYHFHSTYHQAMAFPSKYHKLRVADVLAVREVGYNFARTIHRLGLYPHAAKHYERVVEMAENAGASCSLQLVSRSRLQWCATP</sequence>
<name>A0A409VPM0_9AGAR</name>
<evidence type="ECO:0000313" key="2">
    <source>
        <dbReference type="EMBL" id="PPQ68169.1"/>
    </source>
</evidence>
<dbReference type="OrthoDB" id="9991317at2759"/>
<organism evidence="2 3">
    <name type="scientific">Gymnopilus dilepis</name>
    <dbReference type="NCBI Taxonomy" id="231916"/>
    <lineage>
        <taxon>Eukaryota</taxon>
        <taxon>Fungi</taxon>
        <taxon>Dikarya</taxon>
        <taxon>Basidiomycota</taxon>
        <taxon>Agaricomycotina</taxon>
        <taxon>Agaricomycetes</taxon>
        <taxon>Agaricomycetidae</taxon>
        <taxon>Agaricales</taxon>
        <taxon>Agaricineae</taxon>
        <taxon>Hymenogastraceae</taxon>
        <taxon>Gymnopilus</taxon>
    </lineage>
</organism>
<dbReference type="Proteomes" id="UP000284706">
    <property type="component" value="Unassembled WGS sequence"/>
</dbReference>
<dbReference type="STRING" id="231916.A0A409VPM0"/>
<feature type="compositionally biased region" description="Acidic residues" evidence="1">
    <location>
        <begin position="23"/>
        <end position="33"/>
    </location>
</feature>
<reference evidence="2 3" key="1">
    <citation type="journal article" date="2018" name="Evol. Lett.">
        <title>Horizontal gene cluster transfer increased hallucinogenic mushroom diversity.</title>
        <authorList>
            <person name="Reynolds H.T."/>
            <person name="Vijayakumar V."/>
            <person name="Gluck-Thaler E."/>
            <person name="Korotkin H.B."/>
            <person name="Matheny P.B."/>
            <person name="Slot J.C."/>
        </authorList>
    </citation>
    <scope>NUCLEOTIDE SEQUENCE [LARGE SCALE GENOMIC DNA]</scope>
    <source>
        <strain evidence="2 3">SRW20</strain>
    </source>
</reference>
<comment type="caution">
    <text evidence="2">The sequence shown here is derived from an EMBL/GenBank/DDBJ whole genome shotgun (WGS) entry which is preliminary data.</text>
</comment>
<dbReference type="AlphaFoldDB" id="A0A409VPM0"/>
<dbReference type="EMBL" id="NHYE01005601">
    <property type="protein sequence ID" value="PPQ68169.1"/>
    <property type="molecule type" value="Genomic_DNA"/>
</dbReference>
<protein>
    <submittedName>
        <fullName evidence="2">Uncharacterized protein</fullName>
    </submittedName>
</protein>
<accession>A0A409VPM0</accession>
<keyword evidence="3" id="KW-1185">Reference proteome</keyword>